<protein>
    <submittedName>
        <fullName evidence="5">TetR family transcriptional regulator</fullName>
    </submittedName>
</protein>
<evidence type="ECO:0000313" key="5">
    <source>
        <dbReference type="EMBL" id="AJE44546.1"/>
    </source>
</evidence>
<dbReference type="InterPro" id="IPR009057">
    <property type="entry name" value="Homeodomain-like_sf"/>
</dbReference>
<accession>A0A0B5DV10</accession>
<dbReference type="Gene3D" id="1.10.357.10">
    <property type="entry name" value="Tetracycline Repressor, domain 2"/>
    <property type="match status" value="1"/>
</dbReference>
<dbReference type="InterPro" id="IPR050109">
    <property type="entry name" value="HTH-type_TetR-like_transc_reg"/>
</dbReference>
<dbReference type="InterPro" id="IPR001647">
    <property type="entry name" value="HTH_TetR"/>
</dbReference>
<evidence type="ECO:0000259" key="4">
    <source>
        <dbReference type="PROSITE" id="PS50977"/>
    </source>
</evidence>
<dbReference type="PROSITE" id="PS50977">
    <property type="entry name" value="HTH_TETR_2"/>
    <property type="match status" value="1"/>
</dbReference>
<evidence type="ECO:0000256" key="2">
    <source>
        <dbReference type="PROSITE-ProRule" id="PRU00335"/>
    </source>
</evidence>
<dbReference type="HOGENOM" id="CLU_083278_1_1_11"/>
<keyword evidence="1 2" id="KW-0238">DNA-binding</keyword>
<name>A0A0B5DV10_9ACTN</name>
<reference evidence="6" key="1">
    <citation type="submission" date="2014-09" db="EMBL/GenBank/DDBJ databases">
        <title>Sequence of the Streptomyces nodosus genome.</title>
        <authorList>
            <person name="Sweeney P."/>
            <person name="Stephens N."/>
            <person name="Murphy C."/>
            <person name="Caffrey P."/>
        </authorList>
    </citation>
    <scope>NUCLEOTIDE SEQUENCE [LARGE SCALE GENOMIC DNA]</scope>
    <source>
        <strain evidence="6">ATCC 14899</strain>
    </source>
</reference>
<dbReference type="SUPFAM" id="SSF46689">
    <property type="entry name" value="Homeodomain-like"/>
    <property type="match status" value="1"/>
</dbReference>
<dbReference type="PANTHER" id="PTHR30055:SF226">
    <property type="entry name" value="HTH-TYPE TRANSCRIPTIONAL REGULATOR PKSA"/>
    <property type="match status" value="1"/>
</dbReference>
<organism evidence="5 6">
    <name type="scientific">Streptomyces nodosus</name>
    <dbReference type="NCBI Taxonomy" id="40318"/>
    <lineage>
        <taxon>Bacteria</taxon>
        <taxon>Bacillati</taxon>
        <taxon>Actinomycetota</taxon>
        <taxon>Actinomycetes</taxon>
        <taxon>Kitasatosporales</taxon>
        <taxon>Streptomycetaceae</taxon>
        <taxon>Streptomyces</taxon>
    </lineage>
</organism>
<keyword evidence="6" id="KW-1185">Reference proteome</keyword>
<reference evidence="5 6" key="2">
    <citation type="journal article" date="2016" name="Appl. Microbiol. Biotechnol.">
        <title>Exploiting the genome sequence of Streptomyces nodosus for enhanced antibiotic production.</title>
        <authorList>
            <person name="Sweeney P."/>
            <person name="Murphy C.D."/>
            <person name="Caffrey P."/>
        </authorList>
    </citation>
    <scope>NUCLEOTIDE SEQUENCE [LARGE SCALE GENOMIC DNA]</scope>
    <source>
        <strain evidence="5 6">ATCC 14899</strain>
    </source>
</reference>
<dbReference type="InterPro" id="IPR023772">
    <property type="entry name" value="DNA-bd_HTH_TetR-type_CS"/>
</dbReference>
<dbReference type="PROSITE" id="PS01081">
    <property type="entry name" value="HTH_TETR_1"/>
    <property type="match status" value="1"/>
</dbReference>
<proteinExistence type="predicted"/>
<dbReference type="EMBL" id="CP009313">
    <property type="protein sequence ID" value="AJE44546.1"/>
    <property type="molecule type" value="Genomic_DNA"/>
</dbReference>
<dbReference type="Proteomes" id="UP000031526">
    <property type="component" value="Chromosome"/>
</dbReference>
<dbReference type="GO" id="GO:0003700">
    <property type="term" value="F:DNA-binding transcription factor activity"/>
    <property type="evidence" value="ECO:0007669"/>
    <property type="project" value="TreeGrafter"/>
</dbReference>
<evidence type="ECO:0000313" key="6">
    <source>
        <dbReference type="Proteomes" id="UP000031526"/>
    </source>
</evidence>
<dbReference type="STRING" id="40318.SNOD_30215"/>
<gene>
    <name evidence="5" type="ORF">SNOD_30215</name>
</gene>
<evidence type="ECO:0000256" key="1">
    <source>
        <dbReference type="ARBA" id="ARBA00023125"/>
    </source>
</evidence>
<feature type="region of interest" description="Disordered" evidence="3">
    <location>
        <begin position="190"/>
        <end position="224"/>
    </location>
</feature>
<dbReference type="Pfam" id="PF00440">
    <property type="entry name" value="TetR_N"/>
    <property type="match status" value="1"/>
</dbReference>
<dbReference type="GO" id="GO:0000976">
    <property type="term" value="F:transcription cis-regulatory region binding"/>
    <property type="evidence" value="ECO:0007669"/>
    <property type="project" value="TreeGrafter"/>
</dbReference>
<evidence type="ECO:0000256" key="3">
    <source>
        <dbReference type="SAM" id="MobiDB-lite"/>
    </source>
</evidence>
<dbReference type="AlphaFoldDB" id="A0A0B5DV10"/>
<feature type="DNA-binding region" description="H-T-H motif" evidence="2">
    <location>
        <begin position="40"/>
        <end position="59"/>
    </location>
</feature>
<sequence>MRAGIVMNDGTKRQRRGDTRRRVQETALALFSEQGYERTSLREIAEALDVTKAALYYHFRAKEDILISLFEDLNRPIDELVEWARRQPPSLETKQEFLLRYSRALTDAAPLIRFMQENQAAVRELRIGGMFKDRVTALMDVLQEPGASLPDRVRCVAALITMHLGLLTLTEAEGDPESKHRAVLTVASELIAQAHHASAPPRPGRPHTDPPGTTGKPPKEPLTS</sequence>
<dbReference type="PRINTS" id="PR00455">
    <property type="entry name" value="HTHTETR"/>
</dbReference>
<feature type="domain" description="HTH tetR-type" evidence="4">
    <location>
        <begin position="17"/>
        <end position="77"/>
    </location>
</feature>
<dbReference type="PANTHER" id="PTHR30055">
    <property type="entry name" value="HTH-TYPE TRANSCRIPTIONAL REGULATOR RUTR"/>
    <property type="match status" value="1"/>
</dbReference>